<name>A0A7X0LML0_9BACT</name>
<sequence>MKNAKPLKTRDVCEALNCGYDAAVSLFERGLIEAWYLDPTAKRREWRVEPESLAQYIADAKAASTPQPKRRHRRRVTPGRTQYIA</sequence>
<gene>
    <name evidence="2" type="ORF">HNQ40_002939</name>
</gene>
<feature type="region of interest" description="Disordered" evidence="1">
    <location>
        <begin position="60"/>
        <end position="85"/>
    </location>
</feature>
<dbReference type="EMBL" id="JACHGY010000001">
    <property type="protein sequence ID" value="MBB6431133.1"/>
    <property type="molecule type" value="Genomic_DNA"/>
</dbReference>
<proteinExistence type="predicted"/>
<feature type="compositionally biased region" description="Basic residues" evidence="1">
    <location>
        <begin position="68"/>
        <end position="77"/>
    </location>
</feature>
<evidence type="ECO:0000313" key="2">
    <source>
        <dbReference type="EMBL" id="MBB6431133.1"/>
    </source>
</evidence>
<comment type="caution">
    <text evidence="2">The sequence shown here is derived from an EMBL/GenBank/DDBJ whole genome shotgun (WGS) entry which is preliminary data.</text>
</comment>
<keyword evidence="3" id="KW-1185">Reference proteome</keyword>
<accession>A0A7X0LML0</accession>
<protein>
    <submittedName>
        <fullName evidence="2">Uncharacterized protein</fullName>
    </submittedName>
</protein>
<evidence type="ECO:0000313" key="3">
    <source>
        <dbReference type="Proteomes" id="UP000541810"/>
    </source>
</evidence>
<dbReference type="AlphaFoldDB" id="A0A7X0LML0"/>
<reference evidence="2 3" key="1">
    <citation type="submission" date="2020-08" db="EMBL/GenBank/DDBJ databases">
        <title>Genomic Encyclopedia of Type Strains, Phase IV (KMG-IV): sequencing the most valuable type-strain genomes for metagenomic binning, comparative biology and taxonomic classification.</title>
        <authorList>
            <person name="Goeker M."/>
        </authorList>
    </citation>
    <scope>NUCLEOTIDE SEQUENCE [LARGE SCALE GENOMIC DNA]</scope>
    <source>
        <strain evidence="2 3">DSM 103725</strain>
    </source>
</reference>
<dbReference type="RefSeq" id="WP_184678623.1">
    <property type="nucleotide sequence ID" value="NZ_JACHGY010000001.1"/>
</dbReference>
<organism evidence="2 3">
    <name type="scientific">Algisphaera agarilytica</name>
    <dbReference type="NCBI Taxonomy" id="1385975"/>
    <lineage>
        <taxon>Bacteria</taxon>
        <taxon>Pseudomonadati</taxon>
        <taxon>Planctomycetota</taxon>
        <taxon>Phycisphaerae</taxon>
        <taxon>Phycisphaerales</taxon>
        <taxon>Phycisphaeraceae</taxon>
        <taxon>Algisphaera</taxon>
    </lineage>
</organism>
<dbReference type="Proteomes" id="UP000541810">
    <property type="component" value="Unassembled WGS sequence"/>
</dbReference>
<evidence type="ECO:0000256" key="1">
    <source>
        <dbReference type="SAM" id="MobiDB-lite"/>
    </source>
</evidence>